<evidence type="ECO:0000256" key="5">
    <source>
        <dbReference type="ARBA" id="ARBA00023204"/>
    </source>
</evidence>
<dbReference type="Pfam" id="PF03852">
    <property type="entry name" value="Vsr"/>
    <property type="match status" value="1"/>
</dbReference>
<dbReference type="NCBIfam" id="TIGR00632">
    <property type="entry name" value="vsr"/>
    <property type="match status" value="1"/>
</dbReference>
<evidence type="ECO:0000256" key="3">
    <source>
        <dbReference type="ARBA" id="ARBA00022763"/>
    </source>
</evidence>
<proteinExistence type="inferred from homology"/>
<keyword evidence="2 7" id="KW-0255">Endonuclease</keyword>
<dbReference type="GO" id="GO:0004519">
    <property type="term" value="F:endonuclease activity"/>
    <property type="evidence" value="ECO:0007669"/>
    <property type="project" value="UniProtKB-KW"/>
</dbReference>
<dbReference type="SUPFAM" id="SSF52980">
    <property type="entry name" value="Restriction endonuclease-like"/>
    <property type="match status" value="1"/>
</dbReference>
<keyword evidence="1" id="KW-0540">Nuclease</keyword>
<dbReference type="CDD" id="cd00221">
    <property type="entry name" value="Vsr"/>
    <property type="match status" value="1"/>
</dbReference>
<sequence length="174" mass="19698">MGVHIRKTRSKNMRAISSTNTAIESTVKAFLEALSLKFVPQPKHIPGNPDFFVNDLNIAIFCHGCFWHAHDCALFKLPGTRQEFWQAKLHDNTIRDRKALCQLHACGIRTLVIWECAVKGKEKLLPSVLPLLISTWLQGMHNIGIIDGTGLMNCQSPQEVTYQDLLRSHTNHMN</sequence>
<gene>
    <name evidence="7" type="primary">vsr</name>
    <name evidence="7" type="ORF">J5X90_20835</name>
</gene>
<dbReference type="InterPro" id="IPR011335">
    <property type="entry name" value="Restrct_endonuc-II-like"/>
</dbReference>
<evidence type="ECO:0000313" key="7">
    <source>
        <dbReference type="EMBL" id="QTL38188.1"/>
    </source>
</evidence>
<keyword evidence="5" id="KW-0234">DNA repair</keyword>
<keyword evidence="8" id="KW-1185">Reference proteome</keyword>
<dbReference type="Proteomes" id="UP000665025">
    <property type="component" value="Chromosome 2"/>
</dbReference>
<keyword evidence="4" id="KW-0378">Hydrolase</keyword>
<name>A0ABX7VB75_9GAMM</name>
<dbReference type="EMBL" id="CP072426">
    <property type="protein sequence ID" value="QTL38188.1"/>
    <property type="molecule type" value="Genomic_DNA"/>
</dbReference>
<dbReference type="Gene3D" id="3.40.960.10">
    <property type="entry name" value="VSR Endonuclease"/>
    <property type="match status" value="1"/>
</dbReference>
<evidence type="ECO:0000256" key="6">
    <source>
        <dbReference type="ARBA" id="ARBA00029466"/>
    </source>
</evidence>
<dbReference type="InterPro" id="IPR004603">
    <property type="entry name" value="DNA_mismatch_endonuc_vsr"/>
</dbReference>
<organism evidence="7 8">
    <name type="scientific">Pseudoalteromonas viridis</name>
    <dbReference type="NCBI Taxonomy" id="339617"/>
    <lineage>
        <taxon>Bacteria</taxon>
        <taxon>Pseudomonadati</taxon>
        <taxon>Pseudomonadota</taxon>
        <taxon>Gammaproteobacteria</taxon>
        <taxon>Alteromonadales</taxon>
        <taxon>Pseudoalteromonadaceae</taxon>
        <taxon>Pseudoalteromonas</taxon>
    </lineage>
</organism>
<protein>
    <submittedName>
        <fullName evidence="7">DNA mismatch endonuclease Vsr</fullName>
    </submittedName>
</protein>
<accession>A0ABX7VB75</accession>
<reference evidence="7 8" key="1">
    <citation type="submission" date="2021-03" db="EMBL/GenBank/DDBJ databases">
        <title>Complete Genome of Pseudoalteromonas viridis Strain BBR56, a new biocontrol bacterial candidate.</title>
        <authorList>
            <person name="Handayani D.P."/>
            <person name="Isnansetyo A."/>
            <person name="Istiqomah I."/>
            <person name="Jumina J."/>
        </authorList>
    </citation>
    <scope>NUCLEOTIDE SEQUENCE [LARGE SCALE GENOMIC DNA]</scope>
    <source>
        <strain evidence="7 8">BBR56</strain>
    </source>
</reference>
<dbReference type="RefSeq" id="WP_209054269.1">
    <property type="nucleotide sequence ID" value="NZ_CP072426.1"/>
</dbReference>
<comment type="similarity">
    <text evidence="6">Belongs to the Vsr family.</text>
</comment>
<evidence type="ECO:0000313" key="8">
    <source>
        <dbReference type="Proteomes" id="UP000665025"/>
    </source>
</evidence>
<keyword evidence="3" id="KW-0227">DNA damage</keyword>
<evidence type="ECO:0000256" key="4">
    <source>
        <dbReference type="ARBA" id="ARBA00022801"/>
    </source>
</evidence>
<evidence type="ECO:0000256" key="2">
    <source>
        <dbReference type="ARBA" id="ARBA00022759"/>
    </source>
</evidence>
<evidence type="ECO:0000256" key="1">
    <source>
        <dbReference type="ARBA" id="ARBA00022722"/>
    </source>
</evidence>